<dbReference type="OMA" id="GNCERTH"/>
<organism evidence="8 9">
    <name type="scientific">Eremothecium cymbalariae (strain CBS 270.75 / DBVPG 7215 / KCTC 17166 / NRRL Y-17582)</name>
    <name type="common">Yeast</name>
    <dbReference type="NCBI Taxonomy" id="931890"/>
    <lineage>
        <taxon>Eukaryota</taxon>
        <taxon>Fungi</taxon>
        <taxon>Dikarya</taxon>
        <taxon>Ascomycota</taxon>
        <taxon>Saccharomycotina</taxon>
        <taxon>Saccharomycetes</taxon>
        <taxon>Saccharomycetales</taxon>
        <taxon>Saccharomycetaceae</taxon>
        <taxon>Eremothecium</taxon>
    </lineage>
</organism>
<dbReference type="PANTHER" id="PTHR37278">
    <property type="entry name" value="AUTOPHAGY-RELATED PROTEIN 33-RELATED"/>
    <property type="match status" value="1"/>
</dbReference>
<feature type="transmembrane region" description="Helical" evidence="7">
    <location>
        <begin position="70"/>
        <end position="92"/>
    </location>
</feature>
<dbReference type="FunCoup" id="G8JV49">
    <property type="interactions" value="137"/>
</dbReference>
<evidence type="ECO:0000313" key="9">
    <source>
        <dbReference type="Proteomes" id="UP000006790"/>
    </source>
</evidence>
<dbReference type="OrthoDB" id="5336366at2759"/>
<evidence type="ECO:0000256" key="6">
    <source>
        <dbReference type="SAM" id="MobiDB-lite"/>
    </source>
</evidence>
<dbReference type="InterPro" id="IPR051668">
    <property type="entry name" value="ATG33"/>
</dbReference>
<dbReference type="InParanoid" id="G8JV49"/>
<dbReference type="Proteomes" id="UP000006790">
    <property type="component" value="Chromosome 6"/>
</dbReference>
<evidence type="ECO:0000256" key="3">
    <source>
        <dbReference type="ARBA" id="ARBA00022989"/>
    </source>
</evidence>
<feature type="region of interest" description="Disordered" evidence="6">
    <location>
        <begin position="186"/>
        <end position="205"/>
    </location>
</feature>
<dbReference type="KEGG" id="erc:Ecym_6137"/>
<keyword evidence="9" id="KW-1185">Reference proteome</keyword>
<dbReference type="GeneID" id="11468895"/>
<evidence type="ECO:0000256" key="7">
    <source>
        <dbReference type="SAM" id="Phobius"/>
    </source>
</evidence>
<dbReference type="AlphaFoldDB" id="G8JV49"/>
<dbReference type="HOGENOM" id="CLU_1142596_0_0_1"/>
<evidence type="ECO:0000256" key="5">
    <source>
        <dbReference type="ARBA" id="ARBA00038013"/>
    </source>
</evidence>
<accession>G8JV49</accession>
<gene>
    <name evidence="8" type="ordered locus">Ecym_6137</name>
</gene>
<dbReference type="eggNOG" id="ENOG502S27M">
    <property type="taxonomic scope" value="Eukaryota"/>
</dbReference>
<dbReference type="EMBL" id="CP002502">
    <property type="protein sequence ID" value="AET40528.1"/>
    <property type="molecule type" value="Genomic_DNA"/>
</dbReference>
<dbReference type="GO" id="GO:0016236">
    <property type="term" value="P:macroautophagy"/>
    <property type="evidence" value="ECO:0007669"/>
    <property type="project" value="TreeGrafter"/>
</dbReference>
<reference evidence="9" key="1">
    <citation type="journal article" date="2012" name="G3 (Bethesda)">
        <title>Pichia sorbitophila, an interspecies yeast hybrid reveals early steps of genome resolution following polyploidization.</title>
        <authorList>
            <person name="Leh Louis V."/>
            <person name="Despons L."/>
            <person name="Friedrich A."/>
            <person name="Martin T."/>
            <person name="Durrens P."/>
            <person name="Casaregola S."/>
            <person name="Neuveglise C."/>
            <person name="Fairhead C."/>
            <person name="Marck C."/>
            <person name="Cruz J.A."/>
            <person name="Straub M.L."/>
            <person name="Kugler V."/>
            <person name="Sacerdot C."/>
            <person name="Uzunov Z."/>
            <person name="Thierry A."/>
            <person name="Weiss S."/>
            <person name="Bleykasten C."/>
            <person name="De Montigny J."/>
            <person name="Jacques N."/>
            <person name="Jung P."/>
            <person name="Lemaire M."/>
            <person name="Mallet S."/>
            <person name="Morel G."/>
            <person name="Richard G.F."/>
            <person name="Sarkar A."/>
            <person name="Savel G."/>
            <person name="Schacherer J."/>
            <person name="Seret M.L."/>
            <person name="Talla E."/>
            <person name="Samson G."/>
            <person name="Jubin C."/>
            <person name="Poulain J."/>
            <person name="Vacherie B."/>
            <person name="Barbe V."/>
            <person name="Pelletier E."/>
            <person name="Sherman D.J."/>
            <person name="Westhof E."/>
            <person name="Weissenbach J."/>
            <person name="Baret P.V."/>
            <person name="Wincker P."/>
            <person name="Gaillardin C."/>
            <person name="Dujon B."/>
            <person name="Souciet J.L."/>
        </authorList>
    </citation>
    <scope>NUCLEOTIDE SEQUENCE [LARGE SCALE GENOMIC DNA]</scope>
    <source>
        <strain evidence="9">CBS 270.75 / DBVPG 7215 / KCTC 17166 / NRRL Y-17582</strain>
    </source>
</reference>
<evidence type="ECO:0000256" key="4">
    <source>
        <dbReference type="ARBA" id="ARBA00023136"/>
    </source>
</evidence>
<dbReference type="PANTHER" id="PTHR37278:SF1">
    <property type="entry name" value="AUTOPHAGY-RELATED PROTEIN 33-RELATED"/>
    <property type="match status" value="1"/>
</dbReference>
<keyword evidence="3 7" id="KW-1133">Transmembrane helix</keyword>
<evidence type="ECO:0000256" key="1">
    <source>
        <dbReference type="ARBA" id="ARBA00004141"/>
    </source>
</evidence>
<dbReference type="GO" id="GO:0005741">
    <property type="term" value="C:mitochondrial outer membrane"/>
    <property type="evidence" value="ECO:0007669"/>
    <property type="project" value="TreeGrafter"/>
</dbReference>
<dbReference type="RefSeq" id="XP_003647345.1">
    <property type="nucleotide sequence ID" value="XM_003647297.1"/>
</dbReference>
<name>G8JV49_ERECY</name>
<keyword evidence="4 7" id="KW-0472">Membrane</keyword>
<evidence type="ECO:0000313" key="8">
    <source>
        <dbReference type="EMBL" id="AET40528.1"/>
    </source>
</evidence>
<sequence>MSVCLVVTKSIATTALGIYTGMVVTKNLILTPKSLMYNGTDGEGGDNASNGMKEGNFGATGASSGEGLGLYSWVTGALAAVSTVFFGVSYFGAPTYWRHPYLLYCLVGLPLTWLLESGAVKVEFSSSSCSKCMPIFPVPGQSYVGGAAAGATSEAEEEGGLSTSDEHDDIISEDSIVDLAQQEETSAKIAGSDSKIPRGDDGGSECEPSKVVTLLYFVGRYITVASSALLFTACVVGCLGETL</sequence>
<comment type="subcellular location">
    <subcellularLocation>
        <location evidence="1">Membrane</location>
        <topology evidence="1">Multi-pass membrane protein</topology>
    </subcellularLocation>
</comment>
<comment type="similarity">
    <text evidence="5">Belongs to the ATG33 family.</text>
</comment>
<proteinExistence type="inferred from homology"/>
<evidence type="ECO:0008006" key="10">
    <source>
        <dbReference type="Google" id="ProtNLM"/>
    </source>
</evidence>
<keyword evidence="2 7" id="KW-0812">Transmembrane</keyword>
<protein>
    <recommendedName>
        <fullName evidence="10">Autophagy-related protein 33</fullName>
    </recommendedName>
</protein>
<evidence type="ECO:0000256" key="2">
    <source>
        <dbReference type="ARBA" id="ARBA00022692"/>
    </source>
</evidence>
<dbReference type="GO" id="GO:0000422">
    <property type="term" value="P:autophagy of mitochondrion"/>
    <property type="evidence" value="ECO:0007669"/>
    <property type="project" value="TreeGrafter"/>
</dbReference>